<dbReference type="EMBL" id="SBKQ01000004">
    <property type="protein sequence ID" value="RXR33548.1"/>
    <property type="molecule type" value="Genomic_DNA"/>
</dbReference>
<dbReference type="InterPro" id="IPR039426">
    <property type="entry name" value="TonB-dep_rcpt-like"/>
</dbReference>
<dbReference type="Gene3D" id="2.40.170.20">
    <property type="entry name" value="TonB-dependent receptor, beta-barrel domain"/>
    <property type="match status" value="1"/>
</dbReference>
<dbReference type="OrthoDB" id="9768147at2"/>
<evidence type="ECO:0000313" key="9">
    <source>
        <dbReference type="EMBL" id="RXR33548.1"/>
    </source>
</evidence>
<evidence type="ECO:0000256" key="1">
    <source>
        <dbReference type="ARBA" id="ARBA00004571"/>
    </source>
</evidence>
<dbReference type="Gene3D" id="2.60.40.1120">
    <property type="entry name" value="Carboxypeptidase-like, regulatory domain"/>
    <property type="match status" value="1"/>
</dbReference>
<comment type="caution">
    <text evidence="9">The sequence shown here is derived from an EMBL/GenBank/DDBJ whole genome shotgun (WGS) entry which is preliminary data.</text>
</comment>
<keyword evidence="2" id="KW-0813">Transport</keyword>
<feature type="domain" description="TonB-dependent transporter Oar-like beta-barrel" evidence="8">
    <location>
        <begin position="245"/>
        <end position="1035"/>
    </location>
</feature>
<dbReference type="Pfam" id="PF13620">
    <property type="entry name" value="CarboxypepD_reg"/>
    <property type="match status" value="1"/>
</dbReference>
<gene>
    <name evidence="9" type="ORF">EQG68_04795</name>
</gene>
<organism evidence="9 10">
    <name type="scientific">Flavobacterium piscinae</name>
    <dbReference type="NCBI Taxonomy" id="2506424"/>
    <lineage>
        <taxon>Bacteria</taxon>
        <taxon>Pseudomonadati</taxon>
        <taxon>Bacteroidota</taxon>
        <taxon>Flavobacteriia</taxon>
        <taxon>Flavobacteriales</taxon>
        <taxon>Flavobacteriaceae</taxon>
        <taxon>Flavobacterium</taxon>
    </lineage>
</organism>
<dbReference type="Pfam" id="PF25183">
    <property type="entry name" value="OMP_b-brl_4"/>
    <property type="match status" value="1"/>
</dbReference>
<dbReference type="PANTHER" id="PTHR30069">
    <property type="entry name" value="TONB-DEPENDENT OUTER MEMBRANE RECEPTOR"/>
    <property type="match status" value="1"/>
</dbReference>
<dbReference type="SUPFAM" id="SSF49464">
    <property type="entry name" value="Carboxypeptidase regulatory domain-like"/>
    <property type="match status" value="1"/>
</dbReference>
<name>A0A4Q1KTP6_9FLAO</name>
<evidence type="ECO:0000313" key="10">
    <source>
        <dbReference type="Proteomes" id="UP000289734"/>
    </source>
</evidence>
<dbReference type="InterPro" id="IPR036942">
    <property type="entry name" value="Beta-barrel_TonB_sf"/>
</dbReference>
<proteinExistence type="predicted"/>
<protein>
    <submittedName>
        <fullName evidence="9">TonB-dependent receptor</fullName>
    </submittedName>
</protein>
<comment type="subcellular location">
    <subcellularLocation>
        <location evidence="1">Cell outer membrane</location>
        <topology evidence="1">Multi-pass membrane protein</topology>
    </subcellularLocation>
</comment>
<keyword evidence="5" id="KW-0472">Membrane</keyword>
<dbReference type="InterPro" id="IPR057601">
    <property type="entry name" value="Oar-like_b-barrel"/>
</dbReference>
<keyword evidence="9" id="KW-0675">Receptor</keyword>
<dbReference type="SUPFAM" id="SSF56935">
    <property type="entry name" value="Porins"/>
    <property type="match status" value="1"/>
</dbReference>
<dbReference type="Gene3D" id="2.170.130.10">
    <property type="entry name" value="TonB-dependent receptor, plug domain"/>
    <property type="match status" value="1"/>
</dbReference>
<dbReference type="GO" id="GO:0044718">
    <property type="term" value="P:siderophore transmembrane transport"/>
    <property type="evidence" value="ECO:0007669"/>
    <property type="project" value="TreeGrafter"/>
</dbReference>
<reference evidence="10" key="1">
    <citation type="submission" date="2019-01" db="EMBL/GenBank/DDBJ databases">
        <title>Cytophagaceae bacterium strain CAR-16.</title>
        <authorList>
            <person name="Chen W.-M."/>
        </authorList>
    </citation>
    <scope>NUCLEOTIDE SEQUENCE [LARGE SCALE GENOMIC DNA]</scope>
    <source>
        <strain evidence="10">ICH-30</strain>
    </source>
</reference>
<keyword evidence="6" id="KW-0998">Cell outer membrane</keyword>
<evidence type="ECO:0000256" key="6">
    <source>
        <dbReference type="ARBA" id="ARBA00023237"/>
    </source>
</evidence>
<keyword evidence="3" id="KW-1134">Transmembrane beta strand</keyword>
<feature type="chain" id="PRO_5021017317" evidence="7">
    <location>
        <begin position="24"/>
        <end position="1101"/>
    </location>
</feature>
<evidence type="ECO:0000256" key="2">
    <source>
        <dbReference type="ARBA" id="ARBA00022448"/>
    </source>
</evidence>
<keyword evidence="10" id="KW-1185">Reference proteome</keyword>
<dbReference type="RefSeq" id="WP_129463649.1">
    <property type="nucleotide sequence ID" value="NZ_SBKQ01000004.1"/>
</dbReference>
<evidence type="ECO:0000256" key="4">
    <source>
        <dbReference type="ARBA" id="ARBA00022692"/>
    </source>
</evidence>
<dbReference type="InterPro" id="IPR037066">
    <property type="entry name" value="Plug_dom_sf"/>
</dbReference>
<dbReference type="GO" id="GO:0009279">
    <property type="term" value="C:cell outer membrane"/>
    <property type="evidence" value="ECO:0007669"/>
    <property type="project" value="UniProtKB-SubCell"/>
</dbReference>
<feature type="signal peptide" evidence="7">
    <location>
        <begin position="1"/>
        <end position="23"/>
    </location>
</feature>
<sequence>MKKNLHLFLIICFMSVFMVKGHAQGNTTASILGKVSEKGDESLPGATIIVTHEPSGTRYTATTDEKGAYRISNMRVGGPYILDVTYVGYKPFKGQNIYLQLGDSRLINIDLESEVSALEEVVLTGTKDADFNSKKTGAQTIIDSKRIQNLPTLSRNITDFARLTPQAQLRGDDVISISGQNNRFNAIYIDGAVNNDVFGLAANGTNGGQTGVSPISVDAIEQFQVQVAPFDVKISGFAGGSISAITRSGTNNFEGSAYYLNRNQNLAGMTPNAISSTNRSKLAEFDATTIGVRAAGAIKKDKLFYFINYERQDNETPQPFEINNYVGNIALQGNSPDIVPGLAATRIDELSNYLISEYGYNPGEYANTKSSLVSDKFIAKIDWNINDNHKLAVRHSLVKAVNISPFRSSNNSINFYNGAQEFTSTTNSSSIELSSRFSDKVSNSLVLGYTSVKDDRNALGDPFPYLEIRDGLGTIFVGSEPFSTANLLEQKIFTVTDNVEIQTGINTITIGTHNEFSSSKNVFFGRNYGYYRYSTLQDFLDNNKPNRFRIGYSLVGGDGDDSQGAAEFDVMQLGGYIQNEMRITDNFRFSFGLRVDVPVWDDYIVNEDFNNRTIPLLEAAGKDLKGAKVGNRIDSRAHISPRLGFNYDVNGKKQTQIRGGLGIFTSRLPLVWPGGAYNNNGVTQGTVDINGATNPNMPNFNPNTSVSSQIATLPSTIAPAQGNPGAPGQFSGVVDLFAKDFKLPQVFKANLAIDQKLPFGIRLTTDFTYNDNISAITYENINLREPATNLTGGDTRPRYNANNRIDNTYQGIYLASNTSEGKSWNAAFTLTRNFISDKIDASVQATYSYGESTTLFDATSSQNSSQWNNIETVNGSNAIGGVARSDFDQGHRVLANSFLTYKWNKYLKTRIGLFYEGAEGTPISYVYNDNGRLLSDTFSNSALIYVPASQSDIVLVADPSTGLDPQQQWDALNAFIEGNEYLKSRRGNYAERNGDRLKWSHVIDLKFAQEFILNIKNKKHTFELTADIFNFTNLLNKDWGKRYFATFDQVQLLNQVGFLADGTTPTFRYNPAVEQSLNQIDDQGLNSSRWQMQIGVRYTFN</sequence>
<dbReference type="PANTHER" id="PTHR30069:SF46">
    <property type="entry name" value="OAR PROTEIN"/>
    <property type="match status" value="1"/>
</dbReference>
<dbReference type="Proteomes" id="UP000289734">
    <property type="component" value="Unassembled WGS sequence"/>
</dbReference>
<dbReference type="InterPro" id="IPR008969">
    <property type="entry name" value="CarboxyPept-like_regulatory"/>
</dbReference>
<keyword evidence="7" id="KW-0732">Signal</keyword>
<evidence type="ECO:0000256" key="5">
    <source>
        <dbReference type="ARBA" id="ARBA00023136"/>
    </source>
</evidence>
<dbReference type="AlphaFoldDB" id="A0A4Q1KTP6"/>
<keyword evidence="4" id="KW-0812">Transmembrane</keyword>
<evidence type="ECO:0000256" key="7">
    <source>
        <dbReference type="SAM" id="SignalP"/>
    </source>
</evidence>
<evidence type="ECO:0000256" key="3">
    <source>
        <dbReference type="ARBA" id="ARBA00022452"/>
    </source>
</evidence>
<evidence type="ECO:0000259" key="8">
    <source>
        <dbReference type="Pfam" id="PF25183"/>
    </source>
</evidence>
<dbReference type="GO" id="GO:0015344">
    <property type="term" value="F:siderophore uptake transmembrane transporter activity"/>
    <property type="evidence" value="ECO:0007669"/>
    <property type="project" value="TreeGrafter"/>
</dbReference>
<accession>A0A4Q1KTP6</accession>